<evidence type="ECO:0000259" key="1">
    <source>
        <dbReference type="PROSITE" id="PS51186"/>
    </source>
</evidence>
<feature type="non-terminal residue" evidence="2">
    <location>
        <position position="1"/>
    </location>
</feature>
<evidence type="ECO:0000313" key="2">
    <source>
        <dbReference type="EMBL" id="RPB06040.1"/>
    </source>
</evidence>
<feature type="domain" description="N-acetyltransferase" evidence="1">
    <location>
        <begin position="1"/>
        <end position="176"/>
    </location>
</feature>
<keyword evidence="3" id="KW-1185">Reference proteome</keyword>
<name>A0A3N4K663_9PEZI</name>
<dbReference type="GO" id="GO:0016747">
    <property type="term" value="F:acyltransferase activity, transferring groups other than amino-acyl groups"/>
    <property type="evidence" value="ECO:0007669"/>
    <property type="project" value="InterPro"/>
</dbReference>
<dbReference type="EMBL" id="ML120351">
    <property type="protein sequence ID" value="RPB06040.1"/>
    <property type="molecule type" value="Genomic_DNA"/>
</dbReference>
<organism evidence="2 3">
    <name type="scientific">Choiromyces venosus 120613-1</name>
    <dbReference type="NCBI Taxonomy" id="1336337"/>
    <lineage>
        <taxon>Eukaryota</taxon>
        <taxon>Fungi</taxon>
        <taxon>Dikarya</taxon>
        <taxon>Ascomycota</taxon>
        <taxon>Pezizomycotina</taxon>
        <taxon>Pezizomycetes</taxon>
        <taxon>Pezizales</taxon>
        <taxon>Tuberaceae</taxon>
        <taxon>Choiromyces</taxon>
    </lineage>
</organism>
<protein>
    <recommendedName>
        <fullName evidence="1">N-acetyltransferase domain-containing protein</fullName>
    </recommendedName>
</protein>
<dbReference type="CDD" id="cd04301">
    <property type="entry name" value="NAT_SF"/>
    <property type="match status" value="1"/>
</dbReference>
<dbReference type="UniPathway" id="UPA00113">
    <property type="reaction ID" value="UER00529"/>
</dbReference>
<dbReference type="AlphaFoldDB" id="A0A3N4K663"/>
<dbReference type="PROSITE" id="PS51186">
    <property type="entry name" value="GNAT"/>
    <property type="match status" value="1"/>
</dbReference>
<dbReference type="Pfam" id="PF00583">
    <property type="entry name" value="Acetyltransf_1"/>
    <property type="match status" value="1"/>
</dbReference>
<sequence length="176" mass="19425">EPIKGTTSQLFKDAMIVRTAVFVEEQGVPAVNELDDKDKRSYHIVAYDSNVDADASGEKKIPIGTIRIIPGPHEHHPGEPVPVGQEHANYLKLGRWATAKAYRGHGVGRKLIDAAVEWAARNEFIGDDGSEWNGMCLVHAQTSVVGLWEKAGFVIDGSMGEWDEEGIMHKGLWKRI</sequence>
<feature type="non-terminal residue" evidence="2">
    <location>
        <position position="176"/>
    </location>
</feature>
<reference evidence="2 3" key="1">
    <citation type="journal article" date="2018" name="Nat. Ecol. Evol.">
        <title>Pezizomycetes genomes reveal the molecular basis of ectomycorrhizal truffle lifestyle.</title>
        <authorList>
            <person name="Murat C."/>
            <person name="Payen T."/>
            <person name="Noel B."/>
            <person name="Kuo A."/>
            <person name="Morin E."/>
            <person name="Chen J."/>
            <person name="Kohler A."/>
            <person name="Krizsan K."/>
            <person name="Balestrini R."/>
            <person name="Da Silva C."/>
            <person name="Montanini B."/>
            <person name="Hainaut M."/>
            <person name="Levati E."/>
            <person name="Barry K.W."/>
            <person name="Belfiori B."/>
            <person name="Cichocki N."/>
            <person name="Clum A."/>
            <person name="Dockter R.B."/>
            <person name="Fauchery L."/>
            <person name="Guy J."/>
            <person name="Iotti M."/>
            <person name="Le Tacon F."/>
            <person name="Lindquist E.A."/>
            <person name="Lipzen A."/>
            <person name="Malagnac F."/>
            <person name="Mello A."/>
            <person name="Molinier V."/>
            <person name="Miyauchi S."/>
            <person name="Poulain J."/>
            <person name="Riccioni C."/>
            <person name="Rubini A."/>
            <person name="Sitrit Y."/>
            <person name="Splivallo R."/>
            <person name="Traeger S."/>
            <person name="Wang M."/>
            <person name="Zifcakova L."/>
            <person name="Wipf D."/>
            <person name="Zambonelli A."/>
            <person name="Paolocci F."/>
            <person name="Nowrousian M."/>
            <person name="Ottonello S."/>
            <person name="Baldrian P."/>
            <person name="Spatafora J.W."/>
            <person name="Henrissat B."/>
            <person name="Nagy L.G."/>
            <person name="Aury J.M."/>
            <person name="Wincker P."/>
            <person name="Grigoriev I.V."/>
            <person name="Bonfante P."/>
            <person name="Martin F.M."/>
        </authorList>
    </citation>
    <scope>NUCLEOTIDE SEQUENCE [LARGE SCALE GENOMIC DNA]</scope>
    <source>
        <strain evidence="2 3">120613-1</strain>
    </source>
</reference>
<gene>
    <name evidence="2" type="ORF">L873DRAFT_1630535</name>
</gene>
<dbReference type="GO" id="GO:0006048">
    <property type="term" value="P:UDP-N-acetylglucosamine biosynthetic process"/>
    <property type="evidence" value="ECO:0007669"/>
    <property type="project" value="UniProtKB-UniPathway"/>
</dbReference>
<dbReference type="OrthoDB" id="329272at2759"/>
<evidence type="ECO:0000313" key="3">
    <source>
        <dbReference type="Proteomes" id="UP000276215"/>
    </source>
</evidence>
<dbReference type="InterPro" id="IPR000182">
    <property type="entry name" value="GNAT_dom"/>
</dbReference>
<dbReference type="InterPro" id="IPR016181">
    <property type="entry name" value="Acyl_CoA_acyltransferase"/>
</dbReference>
<proteinExistence type="predicted"/>
<dbReference type="Proteomes" id="UP000276215">
    <property type="component" value="Unassembled WGS sequence"/>
</dbReference>
<accession>A0A3N4K663</accession>
<dbReference type="SUPFAM" id="SSF55729">
    <property type="entry name" value="Acyl-CoA N-acyltransferases (Nat)"/>
    <property type="match status" value="1"/>
</dbReference>
<dbReference type="Gene3D" id="3.40.630.30">
    <property type="match status" value="1"/>
</dbReference>